<evidence type="ECO:0000256" key="1">
    <source>
        <dbReference type="ARBA" id="ARBA00004167"/>
    </source>
</evidence>
<proteinExistence type="predicted"/>
<sequence>MKKPRQNHLLDRLHRGVVISCIGLTLYGSYLLGARVYRYFTVIRPAIKEAELKRIEEQSSLDKAPELKA</sequence>
<keyword evidence="7" id="KW-1185">Reference proteome</keyword>
<dbReference type="FunCoup" id="A0A7R8UVM9">
    <property type="interactions" value="3"/>
</dbReference>
<dbReference type="InterPro" id="IPR029208">
    <property type="entry name" value="COX14"/>
</dbReference>
<dbReference type="Proteomes" id="UP000594454">
    <property type="component" value="Chromosome 4"/>
</dbReference>
<reference evidence="6 7" key="1">
    <citation type="submission" date="2020-11" db="EMBL/GenBank/DDBJ databases">
        <authorList>
            <person name="Wallbank WR R."/>
            <person name="Pardo Diaz C."/>
            <person name="Kozak K."/>
            <person name="Martin S."/>
            <person name="Jiggins C."/>
            <person name="Moest M."/>
            <person name="Warren A I."/>
            <person name="Generalovic N T."/>
            <person name="Byers J.R.P. K."/>
            <person name="Montejo-Kovacevich G."/>
            <person name="Yen C E."/>
        </authorList>
    </citation>
    <scope>NUCLEOTIDE SEQUENCE [LARGE SCALE GENOMIC DNA]</scope>
</reference>
<accession>A0A7R8UVM9</accession>
<dbReference type="InParanoid" id="A0A7R8UVM9"/>
<protein>
    <submittedName>
        <fullName evidence="6">Uncharacterized protein</fullName>
    </submittedName>
</protein>
<evidence type="ECO:0000256" key="3">
    <source>
        <dbReference type="ARBA" id="ARBA00022989"/>
    </source>
</evidence>
<comment type="subcellular location">
    <subcellularLocation>
        <location evidence="1">Membrane</location>
        <topology evidence="1">Single-pass membrane protein</topology>
    </subcellularLocation>
</comment>
<name>A0A7R8UVM9_HERIL</name>
<evidence type="ECO:0000313" key="6">
    <source>
        <dbReference type="EMBL" id="CAD7087464.1"/>
    </source>
</evidence>
<feature type="transmembrane region" description="Helical" evidence="5">
    <location>
        <begin position="12"/>
        <end position="32"/>
    </location>
</feature>
<dbReference type="OMA" id="VLGMRYY"/>
<dbReference type="Pfam" id="PF14880">
    <property type="entry name" value="COX14"/>
    <property type="match status" value="1"/>
</dbReference>
<dbReference type="AlphaFoldDB" id="A0A7R8UVM9"/>
<keyword evidence="2 5" id="KW-0812">Transmembrane</keyword>
<evidence type="ECO:0000313" key="7">
    <source>
        <dbReference type="Proteomes" id="UP000594454"/>
    </source>
</evidence>
<organism evidence="6 7">
    <name type="scientific">Hermetia illucens</name>
    <name type="common">Black soldier fly</name>
    <dbReference type="NCBI Taxonomy" id="343691"/>
    <lineage>
        <taxon>Eukaryota</taxon>
        <taxon>Metazoa</taxon>
        <taxon>Ecdysozoa</taxon>
        <taxon>Arthropoda</taxon>
        <taxon>Hexapoda</taxon>
        <taxon>Insecta</taxon>
        <taxon>Pterygota</taxon>
        <taxon>Neoptera</taxon>
        <taxon>Endopterygota</taxon>
        <taxon>Diptera</taxon>
        <taxon>Brachycera</taxon>
        <taxon>Stratiomyomorpha</taxon>
        <taxon>Stratiomyidae</taxon>
        <taxon>Hermetiinae</taxon>
        <taxon>Hermetia</taxon>
    </lineage>
</organism>
<dbReference type="OrthoDB" id="7961613at2759"/>
<dbReference type="EMBL" id="LR899012">
    <property type="protein sequence ID" value="CAD7087464.1"/>
    <property type="molecule type" value="Genomic_DNA"/>
</dbReference>
<dbReference type="GO" id="GO:0016020">
    <property type="term" value="C:membrane"/>
    <property type="evidence" value="ECO:0007669"/>
    <property type="project" value="UniProtKB-SubCell"/>
</dbReference>
<evidence type="ECO:0000256" key="2">
    <source>
        <dbReference type="ARBA" id="ARBA00022692"/>
    </source>
</evidence>
<evidence type="ECO:0000256" key="5">
    <source>
        <dbReference type="SAM" id="Phobius"/>
    </source>
</evidence>
<keyword evidence="3 5" id="KW-1133">Transmembrane helix</keyword>
<gene>
    <name evidence="6" type="ORF">HERILL_LOCUS10171</name>
</gene>
<keyword evidence="4 5" id="KW-0472">Membrane</keyword>
<evidence type="ECO:0000256" key="4">
    <source>
        <dbReference type="ARBA" id="ARBA00023136"/>
    </source>
</evidence>